<accession>A0A1F4VCB3</accession>
<protein>
    <recommendedName>
        <fullName evidence="5">YtxH domain-containing protein</fullName>
    </recommendedName>
</protein>
<dbReference type="InterPro" id="IPR024623">
    <property type="entry name" value="YtxH"/>
</dbReference>
<keyword evidence="2" id="KW-1133">Transmembrane helix</keyword>
<dbReference type="SUPFAM" id="SSF58113">
    <property type="entry name" value="Apolipoprotein A-I"/>
    <property type="match status" value="1"/>
</dbReference>
<dbReference type="Proteomes" id="UP000179005">
    <property type="component" value="Unassembled WGS sequence"/>
</dbReference>
<evidence type="ECO:0008006" key="5">
    <source>
        <dbReference type="Google" id="ProtNLM"/>
    </source>
</evidence>
<dbReference type="Gene3D" id="1.20.5.1230">
    <property type="entry name" value="Apolipoprotein A-I"/>
    <property type="match status" value="1"/>
</dbReference>
<name>A0A1F4VCB3_UNCKA</name>
<feature type="region of interest" description="Disordered" evidence="1">
    <location>
        <begin position="104"/>
        <end position="156"/>
    </location>
</feature>
<dbReference type="EMBL" id="MEVC01000020">
    <property type="protein sequence ID" value="OGC54580.1"/>
    <property type="molecule type" value="Genomic_DNA"/>
</dbReference>
<organism evidence="3 4">
    <name type="scientific">candidate division WWE3 bacterium RIFCSPHIGHO2_01_FULL_48_15</name>
    <dbReference type="NCBI Taxonomy" id="1802619"/>
    <lineage>
        <taxon>Bacteria</taxon>
        <taxon>Katanobacteria</taxon>
    </lineage>
</organism>
<dbReference type="AlphaFoldDB" id="A0A1F4VCB3"/>
<evidence type="ECO:0000313" key="4">
    <source>
        <dbReference type="Proteomes" id="UP000179005"/>
    </source>
</evidence>
<feature type="compositionally biased region" description="Basic and acidic residues" evidence="1">
    <location>
        <begin position="104"/>
        <end position="123"/>
    </location>
</feature>
<proteinExistence type="predicted"/>
<comment type="caution">
    <text evidence="3">The sequence shown here is derived from an EMBL/GenBank/DDBJ whole genome shotgun (WGS) entry which is preliminary data.</text>
</comment>
<keyword evidence="2" id="KW-0812">Transmembrane</keyword>
<gene>
    <name evidence="3" type="ORF">A2797_01680</name>
</gene>
<dbReference type="Pfam" id="PF12732">
    <property type="entry name" value="YtxH"/>
    <property type="match status" value="1"/>
</dbReference>
<evidence type="ECO:0000256" key="1">
    <source>
        <dbReference type="SAM" id="MobiDB-lite"/>
    </source>
</evidence>
<keyword evidence="2" id="KW-0472">Membrane</keyword>
<evidence type="ECO:0000256" key="2">
    <source>
        <dbReference type="SAM" id="Phobius"/>
    </source>
</evidence>
<evidence type="ECO:0000313" key="3">
    <source>
        <dbReference type="EMBL" id="OGC54580.1"/>
    </source>
</evidence>
<dbReference type="STRING" id="1802619.A2797_01680"/>
<reference evidence="3 4" key="1">
    <citation type="journal article" date="2016" name="Nat. Commun.">
        <title>Thousands of microbial genomes shed light on interconnected biogeochemical processes in an aquifer system.</title>
        <authorList>
            <person name="Anantharaman K."/>
            <person name="Brown C.T."/>
            <person name="Hug L.A."/>
            <person name="Sharon I."/>
            <person name="Castelle C.J."/>
            <person name="Probst A.J."/>
            <person name="Thomas B.C."/>
            <person name="Singh A."/>
            <person name="Wilkins M.J."/>
            <person name="Karaoz U."/>
            <person name="Brodie E.L."/>
            <person name="Williams K.H."/>
            <person name="Hubbard S.S."/>
            <person name="Banfield J.F."/>
        </authorList>
    </citation>
    <scope>NUCLEOTIDE SEQUENCE [LARGE SCALE GENOMIC DNA]</scope>
</reference>
<sequence length="156" mass="17786">MNQRNSEFNTFVLGLIVGGILGTLYAPQKGEETRKMLKKLIEEWSEKGEDISEEVKQVFEEWKEKAEPVVEEIEEKIAPVAQKIKERTIEQITPIIEEVKEKAAPIIEEKKEETTPEAEENKPILETTLPELEPKSFPAPAKPSESQKPPQFFKGV</sequence>
<feature type="transmembrane region" description="Helical" evidence="2">
    <location>
        <begin position="6"/>
        <end position="26"/>
    </location>
</feature>